<evidence type="ECO:0000259" key="12">
    <source>
        <dbReference type="PROSITE" id="PS51192"/>
    </source>
</evidence>
<dbReference type="SMART" id="SM00305">
    <property type="entry name" value="HintC"/>
    <property type="match status" value="1"/>
</dbReference>
<dbReference type="SUPFAM" id="SSF51294">
    <property type="entry name" value="Hedgehog/intein (Hint) domain"/>
    <property type="match status" value="1"/>
</dbReference>
<evidence type="ECO:0000259" key="11">
    <source>
        <dbReference type="PROSITE" id="PS50943"/>
    </source>
</evidence>
<dbReference type="GO" id="GO:0004519">
    <property type="term" value="F:endonuclease activity"/>
    <property type="evidence" value="ECO:0007669"/>
    <property type="project" value="InterPro"/>
</dbReference>
<protein>
    <recommendedName>
        <fullName evidence="7 8">UvrABC system protein B</fullName>
    </recommendedName>
</protein>
<dbReference type="PROSITE" id="PS50943">
    <property type="entry name" value="HTH_CROC1"/>
    <property type="match status" value="1"/>
</dbReference>
<evidence type="ECO:0000313" key="15">
    <source>
        <dbReference type="Proteomes" id="UP000178444"/>
    </source>
</evidence>
<dbReference type="SMART" id="SM00487">
    <property type="entry name" value="DEXDc"/>
    <property type="match status" value="1"/>
</dbReference>
<dbReference type="Gene3D" id="3.10.28.10">
    <property type="entry name" value="Homing endonucleases"/>
    <property type="match status" value="1"/>
</dbReference>
<dbReference type="Pfam" id="PF14890">
    <property type="entry name" value="Intein_splicing"/>
    <property type="match status" value="1"/>
</dbReference>
<dbReference type="Pfam" id="PF02151">
    <property type="entry name" value="UVR"/>
    <property type="match status" value="1"/>
</dbReference>
<dbReference type="Pfam" id="PF12344">
    <property type="entry name" value="UvrB"/>
    <property type="match status" value="1"/>
</dbReference>
<dbReference type="InterPro" id="IPR027434">
    <property type="entry name" value="Homing_endonucl"/>
</dbReference>
<dbReference type="PROSITE" id="PS50817">
    <property type="entry name" value="INTEIN_N_TER"/>
    <property type="match status" value="1"/>
</dbReference>
<evidence type="ECO:0000256" key="5">
    <source>
        <dbReference type="ARBA" id="ARBA00023000"/>
    </source>
</evidence>
<dbReference type="Gene3D" id="3.40.50.300">
    <property type="entry name" value="P-loop containing nucleotide triphosphate hydrolases"/>
    <property type="match status" value="4"/>
</dbReference>
<dbReference type="InterPro" id="IPR036844">
    <property type="entry name" value="Hint_dom_sf"/>
</dbReference>
<dbReference type="InterPro" id="IPR010982">
    <property type="entry name" value="Lambda_DNA-bd_dom_sf"/>
</dbReference>
<keyword evidence="4 8" id="KW-0267">Excision nuclease</keyword>
<dbReference type="SMART" id="SM00530">
    <property type="entry name" value="HTH_XRE"/>
    <property type="match status" value="1"/>
</dbReference>
<dbReference type="InterPro" id="IPR006141">
    <property type="entry name" value="Intein_N"/>
</dbReference>
<dbReference type="PROSITE" id="PS51192">
    <property type="entry name" value="HELICASE_ATP_BIND_1"/>
    <property type="match status" value="1"/>
</dbReference>
<comment type="similarity">
    <text evidence="1 8">Belongs to the UvrB family.</text>
</comment>
<keyword evidence="8" id="KW-0742">SOS response</keyword>
<keyword evidence="8" id="KW-0227">DNA damage</keyword>
<sequence length="1191" mass="135830">MFKLVSKFEPTGDQPQAIAKLIKGLKAGKESQVLLGVTGSGKSVVSNTPVMVMDAENKIYTIKIGKLIDTIFETFSKKIKSTGDSEIIEMDDLPRKFQYKTYSFNPASKINSWKQIRQLTRHACPRQLSTVQTTCGREVVVTNDHNFFAMRDGELSLLSTKKLAKKDFIPLPFKIPQPQKILKSVRVANYISTQNLYIRNKNPDNGKIVSTKFRNFLTNVSPLYKTLLGTKNNPVHQIPIDIPLTNDFLRLLGYYVGEGHAEERYFIISTGDQEVLNDIAIPLNRFGLKISHRRGTYDYVVYSRLWSLFIQAMCGRDSRSKRLPSFWPQLSNEQLSSILKSYFSADGGVNSAVVSCTTASQNLSSGIVYALLRFGIVARTRKRRIKLPGKNTRNDYWTISISGKEHLVKFKEEIGFTLKRKNVLLNNIIKENYNTNVDIIPVSKWFKHIRSALSLDQIVIARAIGIERSYISMIENGKRFPSREVYRKLLTYLDKTARIKGVDETIKQIQTKKEYLNLYWSPVKNVLTTKKERFVYDFSVADNETFLAGFGGMFVHNTFTVAKVIEQYKKPTLIISHNKTLAAQLYKEFKEFFPNNAVHYFVSYYDYYQPEAYLPHTDTYIEKDSKINEEIDRLRHAATQALISRDDVIIVASVSCIYNLGSPEDYKNMGLEIFEGKKIKPSELVRSLLRLQYAQDIELKRGSFRKTTNEIEIVSPTSQEVIKVVFSAKDGSASGGNGTEYIGKIFRAQLADPEELEFSELSYEKIVHTIIYPAKYWLTTDNKVALAIENIRSELQKHVKHLKKIGKLQEAARLQEKTTADIEMMRQTGYCHGIENYSSHLDFRKPGEPPYTLVDFFKSKGDFLTIIDESHITVPQLRSMFNGDHSRKSTLVEYGWRLPSALDNRPLRFPEFNQRVQKVVYVSATPAEYELKKAGKSGVAEQLVRPTGLLDPTIDIVPTKGQIPHLVGKIRQRVVNNERVLVTTLTKRMAEDLSEHLAEQGIKVNYLHSEIKTLDRLKILKDLRLGIHDVIIGVNLLREGLDLPEVSLIAILDADKEGFLRNATTLIQTMGRAARHSKGHVILYADKVTKSMKAAVGETQRRRAKQERYNTANNITPTTITKAIGDFDLPISKKAAVQKYGEGETEVVFFGNGSRQKAVKQLQRLLERAIRKFDYEHAIELKDQIRRLKTQ</sequence>
<evidence type="ECO:0000256" key="7">
    <source>
        <dbReference type="ARBA" id="ARBA00029504"/>
    </source>
</evidence>
<dbReference type="CDD" id="cd00093">
    <property type="entry name" value="HTH_XRE"/>
    <property type="match status" value="1"/>
</dbReference>
<dbReference type="CDD" id="cd18790">
    <property type="entry name" value="SF2_C_UvrB"/>
    <property type="match status" value="1"/>
</dbReference>
<dbReference type="Pfam" id="PF00271">
    <property type="entry name" value="Helicase_C"/>
    <property type="match status" value="1"/>
</dbReference>
<feature type="domain" description="UVR" evidence="9">
    <location>
        <begin position="1156"/>
        <end position="1191"/>
    </location>
</feature>
<keyword evidence="2 8" id="KW-0228">DNA excision</keyword>
<evidence type="ECO:0000259" key="13">
    <source>
        <dbReference type="PROSITE" id="PS51194"/>
    </source>
</evidence>
<dbReference type="InterPro" id="IPR001943">
    <property type="entry name" value="UVR_dom"/>
</dbReference>
<dbReference type="PANTHER" id="PTHR24029:SF0">
    <property type="entry name" value="UVRABC SYSTEM PROTEIN B"/>
    <property type="match status" value="1"/>
</dbReference>
<feature type="domain" description="Helicase C-terminal" evidence="13">
    <location>
        <begin position="962"/>
        <end position="1124"/>
    </location>
</feature>
<name>A0A1F8GQH9_9BACT</name>
<dbReference type="Gene3D" id="1.10.260.40">
    <property type="entry name" value="lambda repressor-like DNA-binding domains"/>
    <property type="match status" value="1"/>
</dbReference>
<dbReference type="InterPro" id="IPR004860">
    <property type="entry name" value="LAGLIDADG_dom"/>
</dbReference>
<organism evidence="14 15">
    <name type="scientific">Candidatus Yanofskybacteria bacterium RIFCSPLOWO2_01_FULL_49_17</name>
    <dbReference type="NCBI Taxonomy" id="1802700"/>
    <lineage>
        <taxon>Bacteria</taxon>
        <taxon>Candidatus Yanofskyibacteriota</taxon>
    </lineage>
</organism>
<dbReference type="PROSITE" id="PS50151">
    <property type="entry name" value="UVR"/>
    <property type="match status" value="1"/>
</dbReference>
<keyword evidence="8" id="KW-0234">DNA repair</keyword>
<dbReference type="GO" id="GO:0009380">
    <property type="term" value="C:excinuclease repair complex"/>
    <property type="evidence" value="ECO:0007669"/>
    <property type="project" value="InterPro"/>
</dbReference>
<feature type="domain" description="HTH cro/C1-type" evidence="11">
    <location>
        <begin position="446"/>
        <end position="499"/>
    </location>
</feature>
<dbReference type="InterPro" id="IPR003586">
    <property type="entry name" value="Hint_dom_C"/>
</dbReference>
<evidence type="ECO:0000256" key="8">
    <source>
        <dbReference type="RuleBase" id="RU003587"/>
    </source>
</evidence>
<reference evidence="14 15" key="1">
    <citation type="journal article" date="2016" name="Nat. Commun.">
        <title>Thousands of microbial genomes shed light on interconnected biogeochemical processes in an aquifer system.</title>
        <authorList>
            <person name="Anantharaman K."/>
            <person name="Brown C.T."/>
            <person name="Hug L.A."/>
            <person name="Sharon I."/>
            <person name="Castelle C.J."/>
            <person name="Probst A.J."/>
            <person name="Thomas B.C."/>
            <person name="Singh A."/>
            <person name="Wilkins M.J."/>
            <person name="Karaoz U."/>
            <person name="Brodie E.L."/>
            <person name="Williams K.H."/>
            <person name="Hubbard S.S."/>
            <person name="Banfield J.F."/>
        </authorList>
    </citation>
    <scope>NUCLEOTIDE SEQUENCE [LARGE SCALE GENOMIC DNA]</scope>
</reference>
<dbReference type="GO" id="GO:0016887">
    <property type="term" value="F:ATP hydrolysis activity"/>
    <property type="evidence" value="ECO:0007669"/>
    <property type="project" value="InterPro"/>
</dbReference>
<dbReference type="Pfam" id="PF14528">
    <property type="entry name" value="LAGLIDADG_3"/>
    <property type="match status" value="1"/>
</dbReference>
<keyword evidence="3" id="KW-0068">Autocatalytic cleavage</keyword>
<dbReference type="InterPro" id="IPR001650">
    <property type="entry name" value="Helicase_C-like"/>
</dbReference>
<dbReference type="GO" id="GO:0003677">
    <property type="term" value="F:DNA binding"/>
    <property type="evidence" value="ECO:0007669"/>
    <property type="project" value="InterPro"/>
</dbReference>
<evidence type="ECO:0000313" key="14">
    <source>
        <dbReference type="EMBL" id="OGN27675.1"/>
    </source>
</evidence>
<dbReference type="GO" id="GO:0005524">
    <property type="term" value="F:ATP binding"/>
    <property type="evidence" value="ECO:0007669"/>
    <property type="project" value="InterPro"/>
</dbReference>
<dbReference type="Pfam" id="PF01381">
    <property type="entry name" value="HTH_3"/>
    <property type="match status" value="1"/>
</dbReference>
<proteinExistence type="inferred from homology"/>
<dbReference type="InterPro" id="IPR004042">
    <property type="entry name" value="Intein_endonuc_central"/>
</dbReference>
<feature type="domain" description="DOD-type homing endonuclease" evidence="10">
    <location>
        <begin position="251"/>
        <end position="376"/>
    </location>
</feature>
<dbReference type="PRINTS" id="PR00379">
    <property type="entry name" value="INTEIN"/>
</dbReference>
<dbReference type="Proteomes" id="UP000178444">
    <property type="component" value="Unassembled WGS sequence"/>
</dbReference>
<dbReference type="InterPro" id="IPR036876">
    <property type="entry name" value="UVR_dom_sf"/>
</dbReference>
<evidence type="ECO:0000259" key="10">
    <source>
        <dbReference type="PROSITE" id="PS50819"/>
    </source>
</evidence>
<evidence type="ECO:0000256" key="4">
    <source>
        <dbReference type="ARBA" id="ARBA00022881"/>
    </source>
</evidence>
<dbReference type="SUPFAM" id="SSF46600">
    <property type="entry name" value="C-terminal UvrC-binding domain of UvrB"/>
    <property type="match status" value="1"/>
</dbReference>
<dbReference type="InterPro" id="IPR027417">
    <property type="entry name" value="P-loop_NTPase"/>
</dbReference>
<evidence type="ECO:0000256" key="1">
    <source>
        <dbReference type="ARBA" id="ARBA00008533"/>
    </source>
</evidence>
<dbReference type="GO" id="GO:0006289">
    <property type="term" value="P:nucleotide-excision repair"/>
    <property type="evidence" value="ECO:0007669"/>
    <property type="project" value="InterPro"/>
</dbReference>
<keyword evidence="5" id="KW-0651">Protein splicing</keyword>
<dbReference type="AlphaFoldDB" id="A0A1F8GQH9"/>
<dbReference type="PROSITE" id="PS51194">
    <property type="entry name" value="HELICASE_CTER"/>
    <property type="match status" value="1"/>
</dbReference>
<dbReference type="PANTHER" id="PTHR24029">
    <property type="entry name" value="UVRABC SYSTEM PROTEIN B"/>
    <property type="match status" value="1"/>
</dbReference>
<dbReference type="NCBIfam" id="NF003673">
    <property type="entry name" value="PRK05298.1"/>
    <property type="match status" value="1"/>
</dbReference>
<dbReference type="CDD" id="cd00081">
    <property type="entry name" value="Hint"/>
    <property type="match status" value="1"/>
</dbReference>
<dbReference type="NCBIfam" id="TIGR01443">
    <property type="entry name" value="intein_Cterm"/>
    <property type="match status" value="1"/>
</dbReference>
<dbReference type="PROSITE" id="PS50819">
    <property type="entry name" value="INTEIN_ENDONUCLEASE"/>
    <property type="match status" value="1"/>
</dbReference>
<comment type="caution">
    <text evidence="14">The sequence shown here is derived from an EMBL/GenBank/DDBJ whole genome shotgun (WGS) entry which is preliminary data.</text>
</comment>
<dbReference type="InterPro" id="IPR024759">
    <property type="entry name" value="UvrB_YAD/RRR_dom"/>
</dbReference>
<dbReference type="InterPro" id="IPR006142">
    <property type="entry name" value="INTEIN"/>
</dbReference>
<dbReference type="GO" id="GO:0009432">
    <property type="term" value="P:SOS response"/>
    <property type="evidence" value="ECO:0007669"/>
    <property type="project" value="UniProtKB-KW"/>
</dbReference>
<dbReference type="NCBIfam" id="TIGR00631">
    <property type="entry name" value="uvrb"/>
    <property type="match status" value="1"/>
</dbReference>
<evidence type="ECO:0000256" key="6">
    <source>
        <dbReference type="ARBA" id="ARBA00026033"/>
    </source>
</evidence>
<gene>
    <name evidence="14" type="ORF">A2941_01655</name>
</gene>
<dbReference type="PROSITE" id="PS50818">
    <property type="entry name" value="INTEIN_C_TER"/>
    <property type="match status" value="1"/>
</dbReference>
<dbReference type="NCBIfam" id="TIGR01445">
    <property type="entry name" value="intein_Nterm"/>
    <property type="match status" value="1"/>
</dbReference>
<evidence type="ECO:0000259" key="9">
    <source>
        <dbReference type="PROSITE" id="PS50151"/>
    </source>
</evidence>
<dbReference type="GO" id="GO:0016539">
    <property type="term" value="P:intein-mediated protein splicing"/>
    <property type="evidence" value="ECO:0007669"/>
    <property type="project" value="InterPro"/>
</dbReference>
<dbReference type="Gene3D" id="2.170.16.10">
    <property type="entry name" value="Hedgehog/Intein (Hint) domain"/>
    <property type="match status" value="1"/>
</dbReference>
<dbReference type="SUPFAM" id="SSF52540">
    <property type="entry name" value="P-loop containing nucleoside triphosphate hydrolases"/>
    <property type="match status" value="2"/>
</dbReference>
<dbReference type="GO" id="GO:0005737">
    <property type="term" value="C:cytoplasm"/>
    <property type="evidence" value="ECO:0007669"/>
    <property type="project" value="UniProtKB-SubCell"/>
</dbReference>
<dbReference type="EMBL" id="MGKO01000008">
    <property type="protein sequence ID" value="OGN27675.1"/>
    <property type="molecule type" value="Genomic_DNA"/>
</dbReference>
<dbReference type="SUPFAM" id="SSF55608">
    <property type="entry name" value="Homing endonucleases"/>
    <property type="match status" value="2"/>
</dbReference>
<evidence type="ECO:0000256" key="2">
    <source>
        <dbReference type="ARBA" id="ARBA00022769"/>
    </source>
</evidence>
<dbReference type="InterPro" id="IPR001387">
    <property type="entry name" value="Cro/C1-type_HTH"/>
</dbReference>
<comment type="subcellular location">
    <subcellularLocation>
        <location evidence="8">Cytoplasm</location>
    </subcellularLocation>
</comment>
<dbReference type="SUPFAM" id="SSF47413">
    <property type="entry name" value="lambda repressor-like DNA-binding domains"/>
    <property type="match status" value="1"/>
</dbReference>
<comment type="subunit">
    <text evidence="6 8">Forms a heterotetramer with UvrA during the search for lesions. Interacts with UvrC in an incision complex.</text>
</comment>
<dbReference type="InterPro" id="IPR014001">
    <property type="entry name" value="Helicase_ATP-bd"/>
</dbReference>
<feature type="domain" description="Helicase ATP-binding" evidence="12">
    <location>
        <begin position="538"/>
        <end position="728"/>
    </location>
</feature>
<dbReference type="SMART" id="SM00490">
    <property type="entry name" value="HELICc"/>
    <property type="match status" value="1"/>
</dbReference>
<accession>A0A1F8GQH9</accession>
<dbReference type="InterPro" id="IPR004807">
    <property type="entry name" value="UvrB"/>
</dbReference>
<evidence type="ECO:0000256" key="3">
    <source>
        <dbReference type="ARBA" id="ARBA00022813"/>
    </source>
</evidence>
<dbReference type="InterPro" id="IPR030934">
    <property type="entry name" value="Intein_C"/>
</dbReference>